<reference evidence="1 2" key="1">
    <citation type="submission" date="2018-07" db="EMBL/GenBank/DDBJ databases">
        <title>Genomic Encyclopedia of Type Strains, Phase IV (KMG-IV): sequencing the most valuable type-strain genomes for metagenomic binning, comparative biology and taxonomic classification.</title>
        <authorList>
            <person name="Goeker M."/>
        </authorList>
    </citation>
    <scope>NUCLEOTIDE SEQUENCE [LARGE SCALE GENOMIC DNA]</scope>
    <source>
        <strain evidence="1 2">DSM 7466</strain>
    </source>
</reference>
<name>A0A371NC06_9EURY</name>
<gene>
    <name evidence="1" type="ORF">C7452_0025</name>
</gene>
<dbReference type="GeneID" id="82297798"/>
<dbReference type="Gene3D" id="3.40.1260.10">
    <property type="entry name" value="DsrEFH-like"/>
    <property type="match status" value="1"/>
</dbReference>
<dbReference type="RefSeq" id="WP_010876972.1">
    <property type="nucleotide sequence ID" value="NZ_QREL01000001.1"/>
</dbReference>
<accession>A0A371NC06</accession>
<proteinExistence type="predicted"/>
<dbReference type="Proteomes" id="UP000256864">
    <property type="component" value="Unassembled WGS sequence"/>
</dbReference>
<organism evidence="1 2">
    <name type="scientific">Methanothermobacter defluvii</name>
    <dbReference type="NCBI Taxonomy" id="49339"/>
    <lineage>
        <taxon>Archaea</taxon>
        <taxon>Methanobacteriati</taxon>
        <taxon>Methanobacteriota</taxon>
        <taxon>Methanomada group</taxon>
        <taxon>Methanobacteria</taxon>
        <taxon>Methanobacteriales</taxon>
        <taxon>Methanobacteriaceae</taxon>
        <taxon>Methanothermobacter</taxon>
    </lineage>
</organism>
<dbReference type="GO" id="GO:0005737">
    <property type="term" value="C:cytoplasm"/>
    <property type="evidence" value="ECO:0007669"/>
    <property type="project" value="InterPro"/>
</dbReference>
<evidence type="ECO:0000313" key="2">
    <source>
        <dbReference type="Proteomes" id="UP000256864"/>
    </source>
</evidence>
<dbReference type="EMBL" id="QREL01000001">
    <property type="protein sequence ID" value="REE28039.1"/>
    <property type="molecule type" value="Genomic_DNA"/>
</dbReference>
<dbReference type="InterPro" id="IPR007215">
    <property type="entry name" value="Sulphur_relay_TusB/DsrH"/>
</dbReference>
<dbReference type="GO" id="GO:0002143">
    <property type="term" value="P:tRNA wobble position uridine thiolation"/>
    <property type="evidence" value="ECO:0007669"/>
    <property type="project" value="InterPro"/>
</dbReference>
<dbReference type="NCBIfam" id="TIGR03011">
    <property type="entry name" value="sulf_tusB_dsrH"/>
    <property type="match status" value="1"/>
</dbReference>
<protein>
    <submittedName>
        <fullName evidence="1">tRNA 2-thiouridine synthesizing protein B</fullName>
    </submittedName>
</protein>
<dbReference type="Pfam" id="PF04077">
    <property type="entry name" value="DsrH"/>
    <property type="match status" value="1"/>
</dbReference>
<evidence type="ECO:0000313" key="1">
    <source>
        <dbReference type="EMBL" id="REE28039.1"/>
    </source>
</evidence>
<dbReference type="SUPFAM" id="SSF75169">
    <property type="entry name" value="DsrEFH-like"/>
    <property type="match status" value="1"/>
</dbReference>
<comment type="caution">
    <text evidence="1">The sequence shown here is derived from an EMBL/GenBank/DDBJ whole genome shotgun (WGS) entry which is preliminary data.</text>
</comment>
<dbReference type="AlphaFoldDB" id="A0A371NC06"/>
<keyword evidence="2" id="KW-1185">Reference proteome</keyword>
<sequence length="107" mass="12221">MGSVGFLVTKSPSELSFKTFLDLVDIWCEEYLKVYLISNGIYAAMEGNRYSHTIREISRTGNVFARKEDLMARGITREMLIDGVEVLEGLDRVVVDIMENLDMVFTF</sequence>
<dbReference type="InterPro" id="IPR027396">
    <property type="entry name" value="DsrEFH-like"/>
</dbReference>